<dbReference type="KEGG" id="mtr:11406121"/>
<dbReference type="SUPFAM" id="SSF54403">
    <property type="entry name" value="Cystatin/monellin"/>
    <property type="match status" value="1"/>
</dbReference>
<dbReference type="Proteomes" id="UP000002051">
    <property type="component" value="Chromosome 8"/>
</dbReference>
<dbReference type="HOGENOM" id="CLU_113093_5_0_1"/>
<dbReference type="PANTHER" id="PTHR47364:SF2">
    <property type="entry name" value="CYSTEINE PROTEINASE INHIBITOR 5"/>
    <property type="match status" value="1"/>
</dbReference>
<dbReference type="InterPro" id="IPR046350">
    <property type="entry name" value="Cystatin_sf"/>
</dbReference>
<keyword evidence="8" id="KW-1185">Reference proteome</keyword>
<accession>A0A0C3Y440</accession>
<reference evidence="5 8" key="2">
    <citation type="journal article" date="2014" name="BMC Genomics">
        <title>An improved genome release (version Mt4.0) for the model legume Medicago truncatula.</title>
        <authorList>
            <person name="Tang H."/>
            <person name="Krishnakumar V."/>
            <person name="Bidwell S."/>
            <person name="Rosen B."/>
            <person name="Chan A."/>
            <person name="Zhou S."/>
            <person name="Gentzbittel L."/>
            <person name="Childs K.L."/>
            <person name="Yandell M."/>
            <person name="Gundlach H."/>
            <person name="Mayer K.F."/>
            <person name="Schwartz D.C."/>
            <person name="Town C.D."/>
        </authorList>
    </citation>
    <scope>GENOME REANNOTATION</scope>
    <source>
        <strain evidence="7 8">cv. Jemalong A17</strain>
    </source>
</reference>
<evidence type="ECO:0000256" key="1">
    <source>
        <dbReference type="ARBA" id="ARBA00022690"/>
    </source>
</evidence>
<dbReference type="EMBL" id="PSQE01000008">
    <property type="protein sequence ID" value="RHN42221.1"/>
    <property type="molecule type" value="Genomic_DNA"/>
</dbReference>
<dbReference type="STRING" id="3880.G7LGA9"/>
<reference evidence="7" key="3">
    <citation type="submission" date="2015-04" db="UniProtKB">
        <authorList>
            <consortium name="EnsemblPlants"/>
        </authorList>
    </citation>
    <scope>IDENTIFICATION</scope>
    <source>
        <strain evidence="7">cv. Jemalong A17</strain>
    </source>
</reference>
<dbReference type="PaxDb" id="3880-AET04033"/>
<keyword evidence="1" id="KW-0646">Protease inhibitor</keyword>
<dbReference type="GO" id="GO:0004869">
    <property type="term" value="F:cysteine-type endopeptidase inhibitor activity"/>
    <property type="evidence" value="ECO:0007669"/>
    <property type="project" value="UniProtKB-KW"/>
</dbReference>
<evidence type="ECO:0000313" key="8">
    <source>
        <dbReference type="Proteomes" id="UP000002051"/>
    </source>
</evidence>
<dbReference type="AlphaFoldDB" id="G7LGA9"/>
<accession>G7LGA9</accession>
<evidence type="ECO:0000313" key="7">
    <source>
        <dbReference type="EnsemblPlants" id="AET04033"/>
    </source>
</evidence>
<keyword evidence="3" id="KW-0732">Signal</keyword>
<dbReference type="EnsemblPlants" id="AET04033">
    <property type="protein sequence ID" value="AET04033"/>
    <property type="gene ID" value="MTR_8g079410"/>
</dbReference>
<proteinExistence type="predicted"/>
<evidence type="ECO:0000259" key="4">
    <source>
        <dbReference type="SMART" id="SM00043"/>
    </source>
</evidence>
<evidence type="ECO:0000256" key="3">
    <source>
        <dbReference type="SAM" id="SignalP"/>
    </source>
</evidence>
<reference evidence="9" key="4">
    <citation type="journal article" date="2018" name="Nat. Plants">
        <title>Whole-genome landscape of Medicago truncatula symbiotic genes.</title>
        <authorList>
            <person name="Pecrix Y."/>
            <person name="Staton S.E."/>
            <person name="Sallet E."/>
            <person name="Lelandais-Briere C."/>
            <person name="Moreau S."/>
            <person name="Carrere S."/>
            <person name="Blein T."/>
            <person name="Jardinaud M.F."/>
            <person name="Latrasse D."/>
            <person name="Zouine M."/>
            <person name="Zahm M."/>
            <person name="Kreplak J."/>
            <person name="Mayjonade B."/>
            <person name="Satge C."/>
            <person name="Perez M."/>
            <person name="Cauet S."/>
            <person name="Marande W."/>
            <person name="Chantry-Darmon C."/>
            <person name="Lopez-Roques C."/>
            <person name="Bouchez O."/>
            <person name="Berard A."/>
            <person name="Debelle F."/>
            <person name="Munos S."/>
            <person name="Bendahmane A."/>
            <person name="Berges H."/>
            <person name="Niebel A."/>
            <person name="Buitink J."/>
            <person name="Frugier F."/>
            <person name="Benhamed M."/>
            <person name="Crespi M."/>
            <person name="Gouzy J."/>
            <person name="Gamas P."/>
        </authorList>
    </citation>
    <scope>NUCLEOTIDE SEQUENCE [LARGE SCALE GENOMIC DNA]</scope>
    <source>
        <strain evidence="9">cv. Jemalong A17</strain>
    </source>
</reference>
<dbReference type="Pfam" id="PF16845">
    <property type="entry name" value="SQAPI"/>
    <property type="match status" value="1"/>
</dbReference>
<dbReference type="SMART" id="SM00043">
    <property type="entry name" value="CY"/>
    <property type="match status" value="1"/>
</dbReference>
<feature type="domain" description="Cystatin" evidence="4">
    <location>
        <begin position="23"/>
        <end position="116"/>
    </location>
</feature>
<protein>
    <submittedName>
        <fullName evidence="5">Cystatin domain protein</fullName>
    </submittedName>
    <submittedName>
        <fullName evidence="6">Putative Cystatin domain-containing protein</fullName>
    </submittedName>
</protein>
<name>G7LGA9_MEDTR</name>
<sequence>MRLESMVLVLVVLLAFTATKQAIPIGNLSPINNINDPKVIDVANFAVKEYNNRRRKPEEKLRLWKVIKGESQIVADGVNYRLTLSATKVYTSNTYEAIVLEWSLQHLRNLTSFKLIQA</sequence>
<dbReference type="Gene3D" id="3.10.450.10">
    <property type="match status" value="1"/>
</dbReference>
<evidence type="ECO:0000313" key="6">
    <source>
        <dbReference type="EMBL" id="RHN42221.1"/>
    </source>
</evidence>
<dbReference type="PANTHER" id="PTHR47364">
    <property type="entry name" value="CYSTEINE PROTEINASE INHIBITOR 5"/>
    <property type="match status" value="1"/>
</dbReference>
<organism evidence="5 8">
    <name type="scientific">Medicago truncatula</name>
    <name type="common">Barrel medic</name>
    <name type="synonym">Medicago tribuloides</name>
    <dbReference type="NCBI Taxonomy" id="3880"/>
    <lineage>
        <taxon>Eukaryota</taxon>
        <taxon>Viridiplantae</taxon>
        <taxon>Streptophyta</taxon>
        <taxon>Embryophyta</taxon>
        <taxon>Tracheophyta</taxon>
        <taxon>Spermatophyta</taxon>
        <taxon>Magnoliopsida</taxon>
        <taxon>eudicotyledons</taxon>
        <taxon>Gunneridae</taxon>
        <taxon>Pentapetalae</taxon>
        <taxon>rosids</taxon>
        <taxon>fabids</taxon>
        <taxon>Fabales</taxon>
        <taxon>Fabaceae</taxon>
        <taxon>Papilionoideae</taxon>
        <taxon>50 kb inversion clade</taxon>
        <taxon>NPAAA clade</taxon>
        <taxon>Hologalegina</taxon>
        <taxon>IRL clade</taxon>
        <taxon>Trifolieae</taxon>
        <taxon>Medicago</taxon>
    </lineage>
</organism>
<dbReference type="InterPro" id="IPR000010">
    <property type="entry name" value="Cystatin_dom"/>
</dbReference>
<dbReference type="Gramene" id="rna48636">
    <property type="protein sequence ID" value="RHN42221.1"/>
    <property type="gene ID" value="gene48636"/>
</dbReference>
<feature type="signal peptide" evidence="3">
    <location>
        <begin position="1"/>
        <end position="22"/>
    </location>
</feature>
<evidence type="ECO:0000256" key="2">
    <source>
        <dbReference type="ARBA" id="ARBA00022704"/>
    </source>
</evidence>
<dbReference type="CDD" id="cd00042">
    <property type="entry name" value="CY"/>
    <property type="match status" value="1"/>
</dbReference>
<dbReference type="OrthoDB" id="2016095at2759"/>
<evidence type="ECO:0000313" key="5">
    <source>
        <dbReference type="EMBL" id="AET04033.2"/>
    </source>
</evidence>
<evidence type="ECO:0000313" key="9">
    <source>
        <dbReference type="Proteomes" id="UP000265566"/>
    </source>
</evidence>
<dbReference type="EMBL" id="CM001224">
    <property type="protein sequence ID" value="AET04033.2"/>
    <property type="molecule type" value="Genomic_DNA"/>
</dbReference>
<reference evidence="5 8" key="1">
    <citation type="journal article" date="2011" name="Nature">
        <title>The Medicago genome provides insight into the evolution of rhizobial symbioses.</title>
        <authorList>
            <person name="Young N.D."/>
            <person name="Debelle F."/>
            <person name="Oldroyd G.E."/>
            <person name="Geurts R."/>
            <person name="Cannon S.B."/>
            <person name="Udvardi M.K."/>
            <person name="Benedito V.A."/>
            <person name="Mayer K.F."/>
            <person name="Gouzy J."/>
            <person name="Schoof H."/>
            <person name="Van de Peer Y."/>
            <person name="Proost S."/>
            <person name="Cook D.R."/>
            <person name="Meyers B.C."/>
            <person name="Spannagl M."/>
            <person name="Cheung F."/>
            <person name="De Mita S."/>
            <person name="Krishnakumar V."/>
            <person name="Gundlach H."/>
            <person name="Zhou S."/>
            <person name="Mudge J."/>
            <person name="Bharti A.K."/>
            <person name="Murray J.D."/>
            <person name="Naoumkina M.A."/>
            <person name="Rosen B."/>
            <person name="Silverstein K.A."/>
            <person name="Tang H."/>
            <person name="Rombauts S."/>
            <person name="Zhao P.X."/>
            <person name="Zhou P."/>
            <person name="Barbe V."/>
            <person name="Bardou P."/>
            <person name="Bechner M."/>
            <person name="Bellec A."/>
            <person name="Berger A."/>
            <person name="Berges H."/>
            <person name="Bidwell S."/>
            <person name="Bisseling T."/>
            <person name="Choisne N."/>
            <person name="Couloux A."/>
            <person name="Denny R."/>
            <person name="Deshpande S."/>
            <person name="Dai X."/>
            <person name="Doyle J.J."/>
            <person name="Dudez A.M."/>
            <person name="Farmer A.D."/>
            <person name="Fouteau S."/>
            <person name="Franken C."/>
            <person name="Gibelin C."/>
            <person name="Gish J."/>
            <person name="Goldstein S."/>
            <person name="Gonzalez A.J."/>
            <person name="Green P.J."/>
            <person name="Hallab A."/>
            <person name="Hartog M."/>
            <person name="Hua A."/>
            <person name="Humphray S.J."/>
            <person name="Jeong D.H."/>
            <person name="Jing Y."/>
            <person name="Jocker A."/>
            <person name="Kenton S.M."/>
            <person name="Kim D.J."/>
            <person name="Klee K."/>
            <person name="Lai H."/>
            <person name="Lang C."/>
            <person name="Lin S."/>
            <person name="Macmil S.L."/>
            <person name="Magdelenat G."/>
            <person name="Matthews L."/>
            <person name="McCorrison J."/>
            <person name="Monaghan E.L."/>
            <person name="Mun J.H."/>
            <person name="Najar F.Z."/>
            <person name="Nicholson C."/>
            <person name="Noirot C."/>
            <person name="O'Bleness M."/>
            <person name="Paule C.R."/>
            <person name="Poulain J."/>
            <person name="Prion F."/>
            <person name="Qin B."/>
            <person name="Qu C."/>
            <person name="Retzel E.F."/>
            <person name="Riddle C."/>
            <person name="Sallet E."/>
            <person name="Samain S."/>
            <person name="Samson N."/>
            <person name="Sanders I."/>
            <person name="Saurat O."/>
            <person name="Scarpelli C."/>
            <person name="Schiex T."/>
            <person name="Segurens B."/>
            <person name="Severin A.J."/>
            <person name="Sherrier D.J."/>
            <person name="Shi R."/>
            <person name="Sims S."/>
            <person name="Singer S.R."/>
            <person name="Sinharoy S."/>
            <person name="Sterck L."/>
            <person name="Viollet A."/>
            <person name="Wang B.B."/>
            <person name="Wang K."/>
            <person name="Wang M."/>
            <person name="Wang X."/>
            <person name="Warfsmann J."/>
            <person name="Weissenbach J."/>
            <person name="White D.D."/>
            <person name="White J.D."/>
            <person name="Wiley G.B."/>
            <person name="Wincker P."/>
            <person name="Xing Y."/>
            <person name="Yang L."/>
            <person name="Yao Z."/>
            <person name="Ying F."/>
            <person name="Zhai J."/>
            <person name="Zhou L."/>
            <person name="Zuber A."/>
            <person name="Denarie J."/>
            <person name="Dixon R.A."/>
            <person name="May G.D."/>
            <person name="Schwartz D.C."/>
            <person name="Rogers J."/>
            <person name="Quetier F."/>
            <person name="Town C.D."/>
            <person name="Roe B.A."/>
        </authorList>
    </citation>
    <scope>NUCLEOTIDE SEQUENCE [LARGE SCALE GENOMIC DNA]</scope>
    <source>
        <strain evidence="5">A17</strain>
        <strain evidence="7 8">cv. Jemalong A17</strain>
    </source>
</reference>
<dbReference type="Proteomes" id="UP000265566">
    <property type="component" value="Chromosome 8"/>
</dbReference>
<keyword evidence="2" id="KW-0789">Thiol protease inhibitor</keyword>
<reference evidence="6" key="5">
    <citation type="journal article" date="2018" name="Nat. Plants">
        <title>Whole-genome landscape of Medicago truncatula symbiotic genes.</title>
        <authorList>
            <person name="Pecrix Y."/>
            <person name="Gamas P."/>
            <person name="Carrere S."/>
        </authorList>
    </citation>
    <scope>NUCLEOTIDE SEQUENCE</scope>
    <source>
        <tissue evidence="6">Leaves</tissue>
    </source>
</reference>
<feature type="chain" id="PRO_5014485735" evidence="3">
    <location>
        <begin position="23"/>
        <end position="118"/>
    </location>
</feature>
<gene>
    <name evidence="7" type="primary">11406121</name>
    <name evidence="5" type="ordered locus">MTR_8g079410</name>
    <name evidence="6" type="ORF">MtrunA17_Chr8g0374521</name>
</gene>